<dbReference type="GeneID" id="81620117"/>
<reference evidence="1" key="2">
    <citation type="journal article" date="2023" name="IMA Fungus">
        <title>Comparative genomic study of the Penicillium genus elucidates a diverse pangenome and 15 lateral gene transfer events.</title>
        <authorList>
            <person name="Petersen C."/>
            <person name="Sorensen T."/>
            <person name="Nielsen M.R."/>
            <person name="Sondergaard T.E."/>
            <person name="Sorensen J.L."/>
            <person name="Fitzpatrick D.A."/>
            <person name="Frisvad J.C."/>
            <person name="Nielsen K.L."/>
        </authorList>
    </citation>
    <scope>NUCLEOTIDE SEQUENCE</scope>
    <source>
        <strain evidence="1">IBT 30728</strain>
    </source>
</reference>
<comment type="caution">
    <text evidence="1">The sequence shown here is derived from an EMBL/GenBank/DDBJ whole genome shotgun (WGS) entry which is preliminary data.</text>
</comment>
<name>A0A9W9XLM3_9EURO</name>
<protein>
    <submittedName>
        <fullName evidence="1">Geranylgeranyl pyrophosphate synthetase</fullName>
    </submittedName>
</protein>
<evidence type="ECO:0000313" key="2">
    <source>
        <dbReference type="Proteomes" id="UP001148312"/>
    </source>
</evidence>
<keyword evidence="2" id="KW-1185">Reference proteome</keyword>
<evidence type="ECO:0000313" key="1">
    <source>
        <dbReference type="EMBL" id="KAJ5495148.1"/>
    </source>
</evidence>
<gene>
    <name evidence="1" type="ORF">N7539_000264</name>
</gene>
<dbReference type="EMBL" id="JAPWDQ010000001">
    <property type="protein sequence ID" value="KAJ5495148.1"/>
    <property type="molecule type" value="Genomic_DNA"/>
</dbReference>
<reference evidence="1" key="1">
    <citation type="submission" date="2022-12" db="EMBL/GenBank/DDBJ databases">
        <authorList>
            <person name="Petersen C."/>
        </authorList>
    </citation>
    <scope>NUCLEOTIDE SEQUENCE</scope>
    <source>
        <strain evidence="1">IBT 30728</strain>
    </source>
</reference>
<dbReference type="Proteomes" id="UP001148312">
    <property type="component" value="Unassembled WGS sequence"/>
</dbReference>
<dbReference type="AlphaFoldDB" id="A0A9W9XLM3"/>
<sequence length="272" mass="29558">MTQEKSTEASLLVVKRGESFNCHGNPGLGIGLNPFKIPSFVALATGTWPLVNGSKRLCQPLPSPHVLHIGHHRIISYELGGLTFLIRHEVDSFAGEGESQGDGIGCTSNPLALSQNDPSVGNKASPTSNLNIHGLAKSILRGSDLGIKIRTIQTSLDLDEVMPQLCISQTPNLVPAYHGGDRLECLEMENVTTQIEDWKGRHEHHIGAFVNLIKTFSDKTRQIGGTAMIRFNPATDTVDADETHGLNMLPDDLYALYAKETEVDLGEDMVSR</sequence>
<dbReference type="RefSeq" id="XP_056794161.1">
    <property type="nucleotide sequence ID" value="XM_056929868.1"/>
</dbReference>
<proteinExistence type="predicted"/>
<organism evidence="1 2">
    <name type="scientific">Penicillium diatomitis</name>
    <dbReference type="NCBI Taxonomy" id="2819901"/>
    <lineage>
        <taxon>Eukaryota</taxon>
        <taxon>Fungi</taxon>
        <taxon>Dikarya</taxon>
        <taxon>Ascomycota</taxon>
        <taxon>Pezizomycotina</taxon>
        <taxon>Eurotiomycetes</taxon>
        <taxon>Eurotiomycetidae</taxon>
        <taxon>Eurotiales</taxon>
        <taxon>Aspergillaceae</taxon>
        <taxon>Penicillium</taxon>
    </lineage>
</organism>
<accession>A0A9W9XLM3</accession>